<evidence type="ECO:0000256" key="2">
    <source>
        <dbReference type="ARBA" id="ARBA00023134"/>
    </source>
</evidence>
<dbReference type="RefSeq" id="XP_039115984.1">
    <property type="nucleotide sequence ID" value="XM_039260050.1"/>
</dbReference>
<proteinExistence type="predicted"/>
<dbReference type="RefSeq" id="XP_039115983.1">
    <property type="nucleotide sequence ID" value="XM_039260049.1"/>
</dbReference>
<dbReference type="PANTHER" id="PTHR45782">
    <property type="entry name" value="MITOCHONDRIAL RIBOSOME-ASSOCIATED GTPASE 1"/>
    <property type="match status" value="1"/>
</dbReference>
<keyword evidence="3" id="KW-0732">Signal</keyword>
<evidence type="ECO:0000313" key="7">
    <source>
        <dbReference type="RefSeq" id="XP_039115984.1"/>
    </source>
</evidence>
<dbReference type="RefSeq" id="XP_039115985.1">
    <property type="nucleotide sequence ID" value="XM_039260051.1"/>
</dbReference>
<feature type="domain" description="G" evidence="4">
    <location>
        <begin position="156"/>
        <end position="224"/>
    </location>
</feature>
<evidence type="ECO:0000313" key="5">
    <source>
        <dbReference type="Proteomes" id="UP001515500"/>
    </source>
</evidence>
<dbReference type="PANTHER" id="PTHR45782:SF1">
    <property type="entry name" value="DAR GTPASE 2, MITOCHONDRIAL"/>
    <property type="match status" value="1"/>
</dbReference>
<dbReference type="Gene3D" id="3.40.50.300">
    <property type="entry name" value="P-loop containing nucleotide triphosphate hydrolases"/>
    <property type="match status" value="1"/>
</dbReference>
<dbReference type="InterPro" id="IPR027417">
    <property type="entry name" value="P-loop_NTPase"/>
</dbReference>
<name>A0AB40ALV1_DIOCR</name>
<dbReference type="AlphaFoldDB" id="A0AB40ALV1"/>
<dbReference type="SUPFAM" id="SSF52540">
    <property type="entry name" value="P-loop containing nucleoside triphosphate hydrolases"/>
    <property type="match status" value="1"/>
</dbReference>
<accession>A0AB40ALV1</accession>
<evidence type="ECO:0000256" key="3">
    <source>
        <dbReference type="SAM" id="SignalP"/>
    </source>
</evidence>
<gene>
    <name evidence="6 7 8" type="primary">LOC120251512</name>
</gene>
<dbReference type="GO" id="GO:0032543">
    <property type="term" value="P:mitochondrial translation"/>
    <property type="evidence" value="ECO:0007669"/>
    <property type="project" value="TreeGrafter"/>
</dbReference>
<keyword evidence="1" id="KW-0547">Nucleotide-binding</keyword>
<keyword evidence="2" id="KW-0342">GTP-binding</keyword>
<organism evidence="5 8">
    <name type="scientific">Dioscorea cayennensis subsp. rotundata</name>
    <name type="common">White Guinea yam</name>
    <name type="synonym">Dioscorea rotundata</name>
    <dbReference type="NCBI Taxonomy" id="55577"/>
    <lineage>
        <taxon>Eukaryota</taxon>
        <taxon>Viridiplantae</taxon>
        <taxon>Streptophyta</taxon>
        <taxon>Embryophyta</taxon>
        <taxon>Tracheophyta</taxon>
        <taxon>Spermatophyta</taxon>
        <taxon>Magnoliopsida</taxon>
        <taxon>Liliopsida</taxon>
        <taxon>Dioscoreales</taxon>
        <taxon>Dioscoreaceae</taxon>
        <taxon>Dioscorea</taxon>
    </lineage>
</organism>
<reference evidence="6 7" key="1">
    <citation type="submission" date="2025-04" db="UniProtKB">
        <authorList>
            <consortium name="RefSeq"/>
        </authorList>
    </citation>
    <scope>IDENTIFICATION</scope>
</reference>
<dbReference type="GO" id="GO:0005525">
    <property type="term" value="F:GTP binding"/>
    <property type="evidence" value="ECO:0007669"/>
    <property type="project" value="UniProtKB-KW"/>
</dbReference>
<dbReference type="GO" id="GO:0003924">
    <property type="term" value="F:GTPase activity"/>
    <property type="evidence" value="ECO:0007669"/>
    <property type="project" value="TreeGrafter"/>
</dbReference>
<feature type="chain" id="PRO_5044720490" evidence="3">
    <location>
        <begin position="22"/>
        <end position="387"/>
    </location>
</feature>
<evidence type="ECO:0000259" key="4">
    <source>
        <dbReference type="Pfam" id="PF01926"/>
    </source>
</evidence>
<dbReference type="Proteomes" id="UP001515500">
    <property type="component" value="Chromosome 20"/>
</dbReference>
<keyword evidence="5" id="KW-1185">Reference proteome</keyword>
<dbReference type="InterPro" id="IPR006073">
    <property type="entry name" value="GTP-bd"/>
</dbReference>
<dbReference type="GO" id="GO:0005739">
    <property type="term" value="C:mitochondrion"/>
    <property type="evidence" value="ECO:0007669"/>
    <property type="project" value="TreeGrafter"/>
</dbReference>
<protein>
    <submittedName>
        <fullName evidence="6 7">DAR GTPase 2, mitochondrial isoform X1</fullName>
    </submittedName>
</protein>
<evidence type="ECO:0000313" key="6">
    <source>
        <dbReference type="RefSeq" id="XP_039115983.1"/>
    </source>
</evidence>
<evidence type="ECO:0000313" key="8">
    <source>
        <dbReference type="RefSeq" id="XP_039115985.1"/>
    </source>
</evidence>
<dbReference type="GeneID" id="120251512"/>
<sequence>MLVPMCMLTVNLGLFWEEVTSLFAESVGAIVRELSLKKAADGLYGPCMAAFERAIIERVPLVDLVVEVRDARIPLTSAFEPLRRLACSHKQMIVLNKVDLADRSLTEMWLRHFKMHNFICYGVNSHNKDSINELLRVVRARIKKLKGDDRSYTSTILLVGIPNVGKSAMVNSMHQIGRTGAEVKGKLRHATVSSQPGETKDIISYKIGSHPNIYVLDTPGVLSGEIGVDDLGSKLALSGAIDDSLVGEVDLARYFLSVLNSKEEYKRWENLKADADDAVISTSEFNQGRRRQYPSDHTQDFIVRDVRRTLFRCISSNSVNLENENTMRILIENQLTALHEPLRLPKEPCEDSYKAVASKLLNLFRTGRLGRYTFDILPGITNDPILS</sequence>
<dbReference type="Pfam" id="PF01926">
    <property type="entry name" value="MMR_HSR1"/>
    <property type="match status" value="1"/>
</dbReference>
<feature type="signal peptide" evidence="3">
    <location>
        <begin position="1"/>
        <end position="21"/>
    </location>
</feature>
<evidence type="ECO:0000256" key="1">
    <source>
        <dbReference type="ARBA" id="ARBA00022741"/>
    </source>
</evidence>